<gene>
    <name evidence="2" type="ORF">Salat_1160600</name>
</gene>
<reference evidence="2" key="2">
    <citation type="journal article" date="2024" name="Plant">
        <title>Genomic evolution and insights into agronomic trait innovations of Sesamum species.</title>
        <authorList>
            <person name="Miao H."/>
            <person name="Wang L."/>
            <person name="Qu L."/>
            <person name="Liu H."/>
            <person name="Sun Y."/>
            <person name="Le M."/>
            <person name="Wang Q."/>
            <person name="Wei S."/>
            <person name="Zheng Y."/>
            <person name="Lin W."/>
            <person name="Duan Y."/>
            <person name="Cao H."/>
            <person name="Xiong S."/>
            <person name="Wang X."/>
            <person name="Wei L."/>
            <person name="Li C."/>
            <person name="Ma Q."/>
            <person name="Ju M."/>
            <person name="Zhao R."/>
            <person name="Li G."/>
            <person name="Mu C."/>
            <person name="Tian Q."/>
            <person name="Mei H."/>
            <person name="Zhang T."/>
            <person name="Gao T."/>
            <person name="Zhang H."/>
        </authorList>
    </citation>
    <scope>NUCLEOTIDE SEQUENCE</scope>
    <source>
        <strain evidence="2">3651</strain>
    </source>
</reference>
<sequence length="115" mass="12392">MHILGRLNTPNSLQVTPSHLNITQSVLISSMKESSPPSTANKGKQESAAHYVKKRCLSLAASMGEGVGYLKATVVGLSKKLTSKTEKEATDADLQTAKMQVEATDHAEDIKKRLD</sequence>
<organism evidence="2 3">
    <name type="scientific">Sesamum alatum</name>
    <dbReference type="NCBI Taxonomy" id="300844"/>
    <lineage>
        <taxon>Eukaryota</taxon>
        <taxon>Viridiplantae</taxon>
        <taxon>Streptophyta</taxon>
        <taxon>Embryophyta</taxon>
        <taxon>Tracheophyta</taxon>
        <taxon>Spermatophyta</taxon>
        <taxon>Magnoliopsida</taxon>
        <taxon>eudicotyledons</taxon>
        <taxon>Gunneridae</taxon>
        <taxon>Pentapetalae</taxon>
        <taxon>asterids</taxon>
        <taxon>lamiids</taxon>
        <taxon>Lamiales</taxon>
        <taxon>Pedaliaceae</taxon>
        <taxon>Sesamum</taxon>
    </lineage>
</organism>
<evidence type="ECO:0000256" key="1">
    <source>
        <dbReference type="SAM" id="MobiDB-lite"/>
    </source>
</evidence>
<dbReference type="Proteomes" id="UP001293254">
    <property type="component" value="Unassembled WGS sequence"/>
</dbReference>
<feature type="region of interest" description="Disordered" evidence="1">
    <location>
        <begin position="30"/>
        <end position="49"/>
    </location>
</feature>
<proteinExistence type="predicted"/>
<keyword evidence="3" id="KW-1185">Reference proteome</keyword>
<protein>
    <submittedName>
        <fullName evidence="2">Uncharacterized protein</fullName>
    </submittedName>
</protein>
<name>A0AAE1YFH7_9LAMI</name>
<accession>A0AAE1YFH7</accession>
<evidence type="ECO:0000313" key="3">
    <source>
        <dbReference type="Proteomes" id="UP001293254"/>
    </source>
</evidence>
<feature type="compositionally biased region" description="Polar residues" evidence="1">
    <location>
        <begin position="30"/>
        <end position="42"/>
    </location>
</feature>
<dbReference type="EMBL" id="JACGWO010000004">
    <property type="protein sequence ID" value="KAK4428608.1"/>
    <property type="molecule type" value="Genomic_DNA"/>
</dbReference>
<reference evidence="2" key="1">
    <citation type="submission" date="2020-06" db="EMBL/GenBank/DDBJ databases">
        <authorList>
            <person name="Li T."/>
            <person name="Hu X."/>
            <person name="Zhang T."/>
            <person name="Song X."/>
            <person name="Zhang H."/>
            <person name="Dai N."/>
            <person name="Sheng W."/>
            <person name="Hou X."/>
            <person name="Wei L."/>
        </authorList>
    </citation>
    <scope>NUCLEOTIDE SEQUENCE</scope>
    <source>
        <strain evidence="2">3651</strain>
        <tissue evidence="2">Leaf</tissue>
    </source>
</reference>
<feature type="region of interest" description="Disordered" evidence="1">
    <location>
        <begin position="82"/>
        <end position="115"/>
    </location>
</feature>
<evidence type="ECO:0000313" key="2">
    <source>
        <dbReference type="EMBL" id="KAK4428608.1"/>
    </source>
</evidence>
<comment type="caution">
    <text evidence="2">The sequence shown here is derived from an EMBL/GenBank/DDBJ whole genome shotgun (WGS) entry which is preliminary data.</text>
</comment>
<dbReference type="AlphaFoldDB" id="A0AAE1YFH7"/>
<feature type="compositionally biased region" description="Basic and acidic residues" evidence="1">
    <location>
        <begin position="103"/>
        <end position="115"/>
    </location>
</feature>